<accession>A0A7W8H8F6</accession>
<evidence type="ECO:0000313" key="2">
    <source>
        <dbReference type="Proteomes" id="UP000543642"/>
    </source>
</evidence>
<dbReference type="Gene3D" id="3.40.1260.10">
    <property type="entry name" value="DsrEFH-like"/>
    <property type="match status" value="1"/>
</dbReference>
<dbReference type="InterPro" id="IPR027396">
    <property type="entry name" value="DsrEFH-like"/>
</dbReference>
<keyword evidence="2" id="KW-1185">Reference proteome</keyword>
<dbReference type="SUPFAM" id="SSF75169">
    <property type="entry name" value="DsrEFH-like"/>
    <property type="match status" value="1"/>
</dbReference>
<evidence type="ECO:0000313" key="1">
    <source>
        <dbReference type="EMBL" id="MBB5263653.1"/>
    </source>
</evidence>
<dbReference type="Pfam" id="PF02635">
    <property type="entry name" value="DsrE"/>
    <property type="match status" value="1"/>
</dbReference>
<gene>
    <name evidence="1" type="ORF">HNP82_000751</name>
</gene>
<organism evidence="1 2">
    <name type="scientific">Catenibacillus scindens</name>
    <dbReference type="NCBI Taxonomy" id="673271"/>
    <lineage>
        <taxon>Bacteria</taxon>
        <taxon>Bacillati</taxon>
        <taxon>Bacillota</taxon>
        <taxon>Clostridia</taxon>
        <taxon>Lachnospirales</taxon>
        <taxon>Lachnospiraceae</taxon>
        <taxon>Catenibacillus</taxon>
    </lineage>
</organism>
<dbReference type="InterPro" id="IPR003787">
    <property type="entry name" value="Sulphur_relay_DsrE/F-like"/>
</dbReference>
<dbReference type="RefSeq" id="WP_243164627.1">
    <property type="nucleotide sequence ID" value="NZ_JACHFW010000002.1"/>
</dbReference>
<name>A0A7W8H8F6_9FIRM</name>
<sequence>MRHLNILWTNADPLTSHHMVMMYATNSMLHGWWDSVKIIIWGATAKYVAEDTDIQTRIKMAMHAGVKFSACISCAENLGAKEKMENLGIEVIPWGKPLTRILSSEEPLLTV</sequence>
<dbReference type="Proteomes" id="UP000543642">
    <property type="component" value="Unassembled WGS sequence"/>
</dbReference>
<dbReference type="EMBL" id="JACHFW010000002">
    <property type="protein sequence ID" value="MBB5263653.1"/>
    <property type="molecule type" value="Genomic_DNA"/>
</dbReference>
<dbReference type="AlphaFoldDB" id="A0A7W8H8F6"/>
<reference evidence="1 2" key="1">
    <citation type="submission" date="2020-08" db="EMBL/GenBank/DDBJ databases">
        <title>Genomic Encyclopedia of Type Strains, Phase IV (KMG-IV): sequencing the most valuable type-strain genomes for metagenomic binning, comparative biology and taxonomic classification.</title>
        <authorList>
            <person name="Goeker M."/>
        </authorList>
    </citation>
    <scope>NUCLEOTIDE SEQUENCE [LARGE SCALE GENOMIC DNA]</scope>
    <source>
        <strain evidence="1 2">DSM 106146</strain>
    </source>
</reference>
<evidence type="ECO:0008006" key="3">
    <source>
        <dbReference type="Google" id="ProtNLM"/>
    </source>
</evidence>
<comment type="caution">
    <text evidence="1">The sequence shown here is derived from an EMBL/GenBank/DDBJ whole genome shotgun (WGS) entry which is preliminary data.</text>
</comment>
<protein>
    <recommendedName>
        <fullName evidence="3">DsrE family protein</fullName>
    </recommendedName>
</protein>
<proteinExistence type="predicted"/>